<dbReference type="RefSeq" id="WP_268210685.1">
    <property type="nucleotide sequence ID" value="NZ_JANSKK010000005.1"/>
</dbReference>
<reference evidence="4" key="1">
    <citation type="journal article" date="2022" name="Int. J. Mol. Sci.">
        <title>Phenotypic and genotypic virulence characterisation of Staphylococcus pettenkoferi strains isolated from human bloodstream and diabetic foot infections.</title>
        <authorList>
            <person name="Magnan C."/>
        </authorList>
    </citation>
    <scope>NUCLEOTIDE SEQUENCE</scope>
    <source>
        <strain evidence="4">NSP020P</strain>
    </source>
</reference>
<keyword evidence="2" id="KW-0472">Membrane</keyword>
<evidence type="ECO:0000313" key="4">
    <source>
        <dbReference type="EMBL" id="MCY1593908.1"/>
    </source>
</evidence>
<evidence type="ECO:0000256" key="2">
    <source>
        <dbReference type="SAM" id="Phobius"/>
    </source>
</evidence>
<feature type="region of interest" description="Disordered" evidence="1">
    <location>
        <begin position="135"/>
        <end position="171"/>
    </location>
</feature>
<dbReference type="AlphaFoldDB" id="A0A9Q4H1E7"/>
<feature type="domain" description="DUF4064" evidence="3">
    <location>
        <begin position="2"/>
        <end position="106"/>
    </location>
</feature>
<sequence length="171" mass="19335">MKRTAERVLSWIGVGITALSFLVTIYWIFNYIVFANSTKEALVESGLYSNSEAETYISTWSVISIISVILAIIFLILSILSAIWIGKKTKAAGIILLVSGIINFFSINFVAGILWIIAGIMLLVRKPKQPIDQGAYHNYNNNQQTHTNNQDFIDNDSRRHTDEVKDDPYKY</sequence>
<gene>
    <name evidence="4" type="ORF">NW112_01480</name>
</gene>
<dbReference type="Pfam" id="PF13273">
    <property type="entry name" value="DUF4064"/>
    <property type="match status" value="1"/>
</dbReference>
<dbReference type="Proteomes" id="UP001081438">
    <property type="component" value="Unassembled WGS sequence"/>
</dbReference>
<accession>A0A9Q4H1E7</accession>
<feature type="transmembrane region" description="Helical" evidence="2">
    <location>
        <begin position="57"/>
        <end position="84"/>
    </location>
</feature>
<feature type="transmembrane region" description="Helical" evidence="2">
    <location>
        <begin position="91"/>
        <end position="124"/>
    </location>
</feature>
<feature type="compositionally biased region" description="Low complexity" evidence="1">
    <location>
        <begin position="136"/>
        <end position="149"/>
    </location>
</feature>
<dbReference type="EMBL" id="JANSKX010000004">
    <property type="protein sequence ID" value="MCY1593908.1"/>
    <property type="molecule type" value="Genomic_DNA"/>
</dbReference>
<comment type="caution">
    <text evidence="4">The sequence shown here is derived from an EMBL/GenBank/DDBJ whole genome shotgun (WGS) entry which is preliminary data.</text>
</comment>
<dbReference type="InterPro" id="IPR025273">
    <property type="entry name" value="DUF4064"/>
</dbReference>
<evidence type="ECO:0000256" key="1">
    <source>
        <dbReference type="SAM" id="MobiDB-lite"/>
    </source>
</evidence>
<proteinExistence type="predicted"/>
<protein>
    <submittedName>
        <fullName evidence="4">DUF4064 domain-containing protein</fullName>
    </submittedName>
</protein>
<keyword evidence="2" id="KW-0812">Transmembrane</keyword>
<evidence type="ECO:0000313" key="5">
    <source>
        <dbReference type="Proteomes" id="UP001081438"/>
    </source>
</evidence>
<evidence type="ECO:0000259" key="3">
    <source>
        <dbReference type="Pfam" id="PF13273"/>
    </source>
</evidence>
<name>A0A9Q4H1E7_9STAP</name>
<feature type="compositionally biased region" description="Basic and acidic residues" evidence="1">
    <location>
        <begin position="155"/>
        <end position="171"/>
    </location>
</feature>
<keyword evidence="2" id="KW-1133">Transmembrane helix</keyword>
<feature type="transmembrane region" description="Helical" evidence="2">
    <location>
        <begin position="9"/>
        <end position="29"/>
    </location>
</feature>
<organism evidence="4 5">
    <name type="scientific">Staphylococcus pettenkoferi</name>
    <dbReference type="NCBI Taxonomy" id="170573"/>
    <lineage>
        <taxon>Bacteria</taxon>
        <taxon>Bacillati</taxon>
        <taxon>Bacillota</taxon>
        <taxon>Bacilli</taxon>
        <taxon>Bacillales</taxon>
        <taxon>Staphylococcaceae</taxon>
        <taxon>Staphylococcus</taxon>
    </lineage>
</organism>